<evidence type="ECO:0000313" key="4">
    <source>
        <dbReference type="EMBL" id="ETW94284.1"/>
    </source>
</evidence>
<dbReference type="HOGENOM" id="CLU_975510_0_0_7"/>
<dbReference type="InterPro" id="IPR040884">
    <property type="entry name" value="SLATT_1"/>
</dbReference>
<keyword evidence="5" id="KW-1185">Reference proteome</keyword>
<feature type="domain" description="SMODS and SLOG-associating 2TM effector" evidence="3">
    <location>
        <begin position="117"/>
        <end position="238"/>
    </location>
</feature>
<evidence type="ECO:0000256" key="1">
    <source>
        <dbReference type="SAM" id="MobiDB-lite"/>
    </source>
</evidence>
<dbReference type="Proteomes" id="UP000019140">
    <property type="component" value="Unassembled WGS sequence"/>
</dbReference>
<gene>
    <name evidence="4" type="ORF">ETSY2_50020</name>
</gene>
<feature type="transmembrane region" description="Helical" evidence="2">
    <location>
        <begin position="6"/>
        <end position="25"/>
    </location>
</feature>
<keyword evidence="2" id="KW-1133">Transmembrane helix</keyword>
<feature type="compositionally biased region" description="Basic and acidic residues" evidence="1">
    <location>
        <begin position="250"/>
        <end position="264"/>
    </location>
</feature>
<dbReference type="Pfam" id="PF14015">
    <property type="entry name" value="DUF4231"/>
    <property type="match status" value="1"/>
</dbReference>
<proteinExistence type="predicted"/>
<evidence type="ECO:0000313" key="5">
    <source>
        <dbReference type="Proteomes" id="UP000019140"/>
    </source>
</evidence>
<sequence>MKFLHYLVVLVPILTAIVVAITNRFKSGHTWINLRSSAEAIKREIYTYRIRASRYWRQNPEQSTADTKLARHIEAVNQQLIQTDIGLMAFQPYTGPIPPVMYVEGDDGIKFLSPHQYMTFRLEDQLAYYRCRATRAAKRVRRLQWLIYILGGVGSILAVMEYEVWIALTTALAAAFVTFLEYRQEETTLLRYNQAAMGLENVRAWWRALSSSDQAQSDNIDKLVERTEKILHSEHAGWVESMQEALVDLQEERHDQADATERNGTHPQGADSSVPRSGETGSTSE</sequence>
<comment type="caution">
    <text evidence="4">The sequence shown here is derived from an EMBL/GenBank/DDBJ whole genome shotgun (WGS) entry which is preliminary data.</text>
</comment>
<organism evidence="4 5">
    <name type="scientific">Candidatus Entotheonella gemina</name>
    <dbReference type="NCBI Taxonomy" id="1429439"/>
    <lineage>
        <taxon>Bacteria</taxon>
        <taxon>Pseudomonadati</taxon>
        <taxon>Nitrospinota/Tectimicrobiota group</taxon>
        <taxon>Candidatus Tectimicrobiota</taxon>
        <taxon>Candidatus Entotheonellia</taxon>
        <taxon>Candidatus Entotheonellales</taxon>
        <taxon>Candidatus Entotheonellaceae</taxon>
        <taxon>Candidatus Entotheonella</taxon>
    </lineage>
</organism>
<evidence type="ECO:0000259" key="3">
    <source>
        <dbReference type="Pfam" id="PF18181"/>
    </source>
</evidence>
<feature type="transmembrane region" description="Helical" evidence="2">
    <location>
        <begin position="142"/>
        <end position="159"/>
    </location>
</feature>
<dbReference type="EMBL" id="AZHX01002491">
    <property type="protein sequence ID" value="ETW94284.1"/>
    <property type="molecule type" value="Genomic_DNA"/>
</dbReference>
<dbReference type="NCBIfam" id="NF033634">
    <property type="entry name" value="SLATT_1"/>
    <property type="match status" value="1"/>
</dbReference>
<keyword evidence="2" id="KW-0472">Membrane</keyword>
<feature type="compositionally biased region" description="Polar residues" evidence="1">
    <location>
        <begin position="270"/>
        <end position="285"/>
    </location>
</feature>
<feature type="region of interest" description="Disordered" evidence="1">
    <location>
        <begin position="249"/>
        <end position="285"/>
    </location>
</feature>
<keyword evidence="2" id="KW-0812">Transmembrane</keyword>
<dbReference type="AlphaFoldDB" id="W4L8U7"/>
<protein>
    <recommendedName>
        <fullName evidence="3">SMODS and SLOG-associating 2TM effector domain-containing protein</fullName>
    </recommendedName>
</protein>
<evidence type="ECO:0000256" key="2">
    <source>
        <dbReference type="SAM" id="Phobius"/>
    </source>
</evidence>
<dbReference type="InterPro" id="IPR025325">
    <property type="entry name" value="DUF4231"/>
</dbReference>
<name>W4L8U7_9BACT</name>
<dbReference type="Pfam" id="PF18181">
    <property type="entry name" value="SLATT_1"/>
    <property type="match status" value="1"/>
</dbReference>
<accession>W4L8U7</accession>
<reference evidence="4 5" key="1">
    <citation type="journal article" date="2014" name="Nature">
        <title>An environmental bacterial taxon with a large and distinct metabolic repertoire.</title>
        <authorList>
            <person name="Wilson M.C."/>
            <person name="Mori T."/>
            <person name="Ruckert C."/>
            <person name="Uria A.R."/>
            <person name="Helf M.J."/>
            <person name="Takada K."/>
            <person name="Gernert C."/>
            <person name="Steffens U.A."/>
            <person name="Heycke N."/>
            <person name="Schmitt S."/>
            <person name="Rinke C."/>
            <person name="Helfrich E.J."/>
            <person name="Brachmann A.O."/>
            <person name="Gurgui C."/>
            <person name="Wakimoto T."/>
            <person name="Kracht M."/>
            <person name="Crusemann M."/>
            <person name="Hentschel U."/>
            <person name="Abe I."/>
            <person name="Matsunaga S."/>
            <person name="Kalinowski J."/>
            <person name="Takeyama H."/>
            <person name="Piel J."/>
        </authorList>
    </citation>
    <scope>NUCLEOTIDE SEQUENCE [LARGE SCALE GENOMIC DNA]</scope>
    <source>
        <strain evidence="5">TSY2</strain>
    </source>
</reference>